<protein>
    <submittedName>
        <fullName evidence="2">Uncharacterized protein</fullName>
    </submittedName>
</protein>
<accession>A2YYE4</accession>
<dbReference type="Gramene" id="BGIOSGA030241-TA">
    <property type="protein sequence ID" value="BGIOSGA030241-PA"/>
    <property type="gene ID" value="BGIOSGA030241"/>
</dbReference>
<dbReference type="HOGENOM" id="CLU_1301487_0_0_1"/>
<dbReference type="InterPro" id="IPR004158">
    <property type="entry name" value="DUF247_pln"/>
</dbReference>
<evidence type="ECO:0000313" key="2">
    <source>
        <dbReference type="EMBL" id="EAZ08105.1"/>
    </source>
</evidence>
<gene>
    <name evidence="2" type="ORF">OsI_30370</name>
</gene>
<dbReference type="PANTHER" id="PTHR31170:SF18">
    <property type="entry name" value="(WILD MALAYSIAN BANANA) HYPOTHETICAL PROTEIN"/>
    <property type="match status" value="1"/>
</dbReference>
<dbReference type="STRING" id="39946.A2YYE4"/>
<keyword evidence="3" id="KW-1185">Reference proteome</keyword>
<evidence type="ECO:0000256" key="1">
    <source>
        <dbReference type="SAM" id="MobiDB-lite"/>
    </source>
</evidence>
<name>A2YYE4_ORYSI</name>
<dbReference type="PANTHER" id="PTHR31170">
    <property type="entry name" value="BNAC04G53230D PROTEIN"/>
    <property type="match status" value="1"/>
</dbReference>
<reference evidence="2 3" key="1">
    <citation type="journal article" date="2005" name="PLoS Biol.">
        <title>The genomes of Oryza sativa: a history of duplications.</title>
        <authorList>
            <person name="Yu J."/>
            <person name="Wang J."/>
            <person name="Lin W."/>
            <person name="Li S."/>
            <person name="Li H."/>
            <person name="Zhou J."/>
            <person name="Ni P."/>
            <person name="Dong W."/>
            <person name="Hu S."/>
            <person name="Zeng C."/>
            <person name="Zhang J."/>
            <person name="Zhang Y."/>
            <person name="Li R."/>
            <person name="Xu Z."/>
            <person name="Li S."/>
            <person name="Li X."/>
            <person name="Zheng H."/>
            <person name="Cong L."/>
            <person name="Lin L."/>
            <person name="Yin J."/>
            <person name="Geng J."/>
            <person name="Li G."/>
            <person name="Shi J."/>
            <person name="Liu J."/>
            <person name="Lv H."/>
            <person name="Li J."/>
            <person name="Wang J."/>
            <person name="Deng Y."/>
            <person name="Ran L."/>
            <person name="Shi X."/>
            <person name="Wang X."/>
            <person name="Wu Q."/>
            <person name="Li C."/>
            <person name="Ren X."/>
            <person name="Wang J."/>
            <person name="Wang X."/>
            <person name="Li D."/>
            <person name="Liu D."/>
            <person name="Zhang X."/>
            <person name="Ji Z."/>
            <person name="Zhao W."/>
            <person name="Sun Y."/>
            <person name="Zhang Z."/>
            <person name="Bao J."/>
            <person name="Han Y."/>
            <person name="Dong L."/>
            <person name="Ji J."/>
            <person name="Chen P."/>
            <person name="Wu S."/>
            <person name="Liu J."/>
            <person name="Xiao Y."/>
            <person name="Bu D."/>
            <person name="Tan J."/>
            <person name="Yang L."/>
            <person name="Ye C."/>
            <person name="Zhang J."/>
            <person name="Xu J."/>
            <person name="Zhou Y."/>
            <person name="Yu Y."/>
            <person name="Zhang B."/>
            <person name="Zhuang S."/>
            <person name="Wei H."/>
            <person name="Liu B."/>
            <person name="Lei M."/>
            <person name="Yu H."/>
            <person name="Li Y."/>
            <person name="Xu H."/>
            <person name="Wei S."/>
            <person name="He X."/>
            <person name="Fang L."/>
            <person name="Zhang Z."/>
            <person name="Zhang Y."/>
            <person name="Huang X."/>
            <person name="Su Z."/>
            <person name="Tong W."/>
            <person name="Li J."/>
            <person name="Tong Z."/>
            <person name="Li S."/>
            <person name="Ye J."/>
            <person name="Wang L."/>
            <person name="Fang L."/>
            <person name="Lei T."/>
            <person name="Chen C."/>
            <person name="Chen H."/>
            <person name="Xu Z."/>
            <person name="Li H."/>
            <person name="Huang H."/>
            <person name="Zhang F."/>
            <person name="Xu H."/>
            <person name="Li N."/>
            <person name="Zhao C."/>
            <person name="Li S."/>
            <person name="Dong L."/>
            <person name="Huang Y."/>
            <person name="Li L."/>
            <person name="Xi Y."/>
            <person name="Qi Q."/>
            <person name="Li W."/>
            <person name="Zhang B."/>
            <person name="Hu W."/>
            <person name="Zhang Y."/>
            <person name="Tian X."/>
            <person name="Jiao Y."/>
            <person name="Liang X."/>
            <person name="Jin J."/>
            <person name="Gao L."/>
            <person name="Zheng W."/>
            <person name="Hao B."/>
            <person name="Liu S."/>
            <person name="Wang W."/>
            <person name="Yuan L."/>
            <person name="Cao M."/>
            <person name="McDermott J."/>
            <person name="Samudrala R."/>
            <person name="Wang J."/>
            <person name="Wong G.K."/>
            <person name="Yang H."/>
        </authorList>
    </citation>
    <scope>NUCLEOTIDE SEQUENCE [LARGE SCALE GENOMIC DNA]</scope>
    <source>
        <strain evidence="3">cv. 93-11</strain>
    </source>
</reference>
<dbReference type="Pfam" id="PF03140">
    <property type="entry name" value="DUF247"/>
    <property type="match status" value="1"/>
</dbReference>
<feature type="region of interest" description="Disordered" evidence="1">
    <location>
        <begin position="189"/>
        <end position="212"/>
    </location>
</feature>
<sequence>MAFERLHPGAGNDVTAYVFFMDSIIDSAKDVALLSSKGIIQNAVGSDKAVAKLFNSISKDVVLEPESALDGVQRQHNIGCLSSVEASGCRLATPESDANGSALMRLAAAVVVSLAIEASGDRSATPESPPDPPLPRLGAVDPLLLEYGAIRSAAARLVVVIAVTLSVGVGSAHSGAAPAATIVVAAVEGREGEGEGEGEGKSARGGGEERRR</sequence>
<dbReference type="EMBL" id="CM000134">
    <property type="protein sequence ID" value="EAZ08105.1"/>
    <property type="molecule type" value="Genomic_DNA"/>
</dbReference>
<proteinExistence type="predicted"/>
<evidence type="ECO:0000313" key="3">
    <source>
        <dbReference type="Proteomes" id="UP000007015"/>
    </source>
</evidence>
<dbReference type="Proteomes" id="UP000007015">
    <property type="component" value="Chromosome 9"/>
</dbReference>
<dbReference type="AlphaFoldDB" id="A2YYE4"/>
<organism evidence="2 3">
    <name type="scientific">Oryza sativa subsp. indica</name>
    <name type="common">Rice</name>
    <dbReference type="NCBI Taxonomy" id="39946"/>
    <lineage>
        <taxon>Eukaryota</taxon>
        <taxon>Viridiplantae</taxon>
        <taxon>Streptophyta</taxon>
        <taxon>Embryophyta</taxon>
        <taxon>Tracheophyta</taxon>
        <taxon>Spermatophyta</taxon>
        <taxon>Magnoliopsida</taxon>
        <taxon>Liliopsida</taxon>
        <taxon>Poales</taxon>
        <taxon>Poaceae</taxon>
        <taxon>BOP clade</taxon>
        <taxon>Oryzoideae</taxon>
        <taxon>Oryzeae</taxon>
        <taxon>Oryzinae</taxon>
        <taxon>Oryza</taxon>
        <taxon>Oryza sativa</taxon>
    </lineage>
</organism>